<name>A0A8X6YAX3_9ARAC</name>
<proteinExistence type="predicted"/>
<dbReference type="AlphaFoldDB" id="A0A8X6YAX3"/>
<evidence type="ECO:0000313" key="1">
    <source>
        <dbReference type="EMBL" id="GFY67258.1"/>
    </source>
</evidence>
<dbReference type="EMBL" id="BMAV01016477">
    <property type="protein sequence ID" value="GFY67258.1"/>
    <property type="molecule type" value="Genomic_DNA"/>
</dbReference>
<dbReference type="Proteomes" id="UP000886998">
    <property type="component" value="Unassembled WGS sequence"/>
</dbReference>
<keyword evidence="2" id="KW-1185">Reference proteome</keyword>
<sequence length="100" mass="11175">MICTPCISSKRSEQQFWRTGHQELLHGRVDILLGHCSGKERSCDALSMMPVITQSEELKDSSNVGLGDDWFIIRRIGTQGSVADRKMSIFGLFVFGKEIG</sequence>
<reference evidence="1" key="1">
    <citation type="submission" date="2020-08" db="EMBL/GenBank/DDBJ databases">
        <title>Multicomponent nature underlies the extraordinary mechanical properties of spider dragline silk.</title>
        <authorList>
            <person name="Kono N."/>
            <person name="Nakamura H."/>
            <person name="Mori M."/>
            <person name="Yoshida Y."/>
            <person name="Ohtoshi R."/>
            <person name="Malay A.D."/>
            <person name="Moran D.A.P."/>
            <person name="Tomita M."/>
            <person name="Numata K."/>
            <person name="Arakawa K."/>
        </authorList>
    </citation>
    <scope>NUCLEOTIDE SEQUENCE</scope>
</reference>
<organism evidence="1 2">
    <name type="scientific">Trichonephila inaurata madagascariensis</name>
    <dbReference type="NCBI Taxonomy" id="2747483"/>
    <lineage>
        <taxon>Eukaryota</taxon>
        <taxon>Metazoa</taxon>
        <taxon>Ecdysozoa</taxon>
        <taxon>Arthropoda</taxon>
        <taxon>Chelicerata</taxon>
        <taxon>Arachnida</taxon>
        <taxon>Araneae</taxon>
        <taxon>Araneomorphae</taxon>
        <taxon>Entelegynae</taxon>
        <taxon>Araneoidea</taxon>
        <taxon>Nephilidae</taxon>
        <taxon>Trichonephila</taxon>
        <taxon>Trichonephila inaurata</taxon>
    </lineage>
</organism>
<protein>
    <submittedName>
        <fullName evidence="1">Uncharacterized protein</fullName>
    </submittedName>
</protein>
<evidence type="ECO:0000313" key="2">
    <source>
        <dbReference type="Proteomes" id="UP000886998"/>
    </source>
</evidence>
<comment type="caution">
    <text evidence="1">The sequence shown here is derived from an EMBL/GenBank/DDBJ whole genome shotgun (WGS) entry which is preliminary data.</text>
</comment>
<accession>A0A8X6YAX3</accession>
<gene>
    <name evidence="1" type="ORF">TNIN_124541</name>
</gene>